<dbReference type="InterPro" id="IPR036875">
    <property type="entry name" value="Znf_CCHC_sf"/>
</dbReference>
<evidence type="ECO:0000313" key="3">
    <source>
        <dbReference type="Proteomes" id="UP000245207"/>
    </source>
</evidence>
<dbReference type="GO" id="GO:0008270">
    <property type="term" value="F:zinc ion binding"/>
    <property type="evidence" value="ECO:0007669"/>
    <property type="project" value="InterPro"/>
</dbReference>
<keyword evidence="3" id="KW-1185">Reference proteome</keyword>
<name>A0A2U1Q4J2_ARTAN</name>
<dbReference type="EMBL" id="PKPP01000424">
    <property type="protein sequence ID" value="PWA92929.1"/>
    <property type="molecule type" value="Genomic_DNA"/>
</dbReference>
<comment type="caution">
    <text evidence="2">The sequence shown here is derived from an EMBL/GenBank/DDBJ whole genome shotgun (WGS) entry which is preliminary data.</text>
</comment>
<evidence type="ECO:0000256" key="1">
    <source>
        <dbReference type="SAM" id="MobiDB-lite"/>
    </source>
</evidence>
<reference evidence="2 3" key="1">
    <citation type="journal article" date="2018" name="Mol. Plant">
        <title>The genome of Artemisia annua provides insight into the evolution of Asteraceae family and artemisinin biosynthesis.</title>
        <authorList>
            <person name="Shen Q."/>
            <person name="Zhang L."/>
            <person name="Liao Z."/>
            <person name="Wang S."/>
            <person name="Yan T."/>
            <person name="Shi P."/>
            <person name="Liu M."/>
            <person name="Fu X."/>
            <person name="Pan Q."/>
            <person name="Wang Y."/>
            <person name="Lv Z."/>
            <person name="Lu X."/>
            <person name="Zhang F."/>
            <person name="Jiang W."/>
            <person name="Ma Y."/>
            <person name="Chen M."/>
            <person name="Hao X."/>
            <person name="Li L."/>
            <person name="Tang Y."/>
            <person name="Lv G."/>
            <person name="Zhou Y."/>
            <person name="Sun X."/>
            <person name="Brodelius P.E."/>
            <person name="Rose J.K.C."/>
            <person name="Tang K."/>
        </authorList>
    </citation>
    <scope>NUCLEOTIDE SEQUENCE [LARGE SCALE GENOMIC DNA]</scope>
    <source>
        <strain evidence="3">cv. Huhao1</strain>
        <tissue evidence="2">Leaf</tissue>
    </source>
</reference>
<dbReference type="SUPFAM" id="SSF57756">
    <property type="entry name" value="Retrovirus zinc finger-like domains"/>
    <property type="match status" value="1"/>
</dbReference>
<dbReference type="GO" id="GO:0003676">
    <property type="term" value="F:nucleic acid binding"/>
    <property type="evidence" value="ECO:0007669"/>
    <property type="project" value="InterPro"/>
</dbReference>
<accession>A0A2U1Q4J2</accession>
<proteinExistence type="predicted"/>
<sequence>MAETLGHKTTRDVWCALEAAYSHDSVERVHMLRESLRHLQKGSSTIAEFSRKFKAICDQLTAIGHPLDQMDKTHWFLCGLGSSFETFSTTQRLLRPHPSFHDLLSQAESHELFLNTVNGSTVSKVSFNTTTSSSSSRGRGNSNNRGGSSQGRGRGRGRRPPHCQLCRTNRHYANQCPDLQSFARRAPVLDANLAQAFQAQYAA</sequence>
<dbReference type="PANTHER" id="PTHR47481">
    <property type="match status" value="1"/>
</dbReference>
<dbReference type="PANTHER" id="PTHR47481:SF35">
    <property type="entry name" value="ZINC FINGER, CCHC-TYPE-RELATED"/>
    <property type="match status" value="1"/>
</dbReference>
<dbReference type="AlphaFoldDB" id="A0A2U1Q4J2"/>
<dbReference type="Pfam" id="PF14223">
    <property type="entry name" value="Retrotran_gag_2"/>
    <property type="match status" value="1"/>
</dbReference>
<evidence type="ECO:0000313" key="2">
    <source>
        <dbReference type="EMBL" id="PWA92929.1"/>
    </source>
</evidence>
<dbReference type="Proteomes" id="UP000245207">
    <property type="component" value="Unassembled WGS sequence"/>
</dbReference>
<protein>
    <submittedName>
        <fullName evidence="2">Zinc finger, CCHC-type, Gag-polypeptide of LTR copia-type</fullName>
    </submittedName>
</protein>
<feature type="region of interest" description="Disordered" evidence="1">
    <location>
        <begin position="125"/>
        <end position="163"/>
    </location>
</feature>
<gene>
    <name evidence="2" type="ORF">CTI12_AA071170</name>
</gene>
<dbReference type="OrthoDB" id="1845088at2759"/>
<organism evidence="2 3">
    <name type="scientific">Artemisia annua</name>
    <name type="common">Sweet wormwood</name>
    <dbReference type="NCBI Taxonomy" id="35608"/>
    <lineage>
        <taxon>Eukaryota</taxon>
        <taxon>Viridiplantae</taxon>
        <taxon>Streptophyta</taxon>
        <taxon>Embryophyta</taxon>
        <taxon>Tracheophyta</taxon>
        <taxon>Spermatophyta</taxon>
        <taxon>Magnoliopsida</taxon>
        <taxon>eudicotyledons</taxon>
        <taxon>Gunneridae</taxon>
        <taxon>Pentapetalae</taxon>
        <taxon>asterids</taxon>
        <taxon>campanulids</taxon>
        <taxon>Asterales</taxon>
        <taxon>Asteraceae</taxon>
        <taxon>Asteroideae</taxon>
        <taxon>Anthemideae</taxon>
        <taxon>Artemisiinae</taxon>
        <taxon>Artemisia</taxon>
    </lineage>
</organism>
<feature type="compositionally biased region" description="Low complexity" evidence="1">
    <location>
        <begin position="132"/>
        <end position="147"/>
    </location>
</feature>